<dbReference type="InterPro" id="IPR012337">
    <property type="entry name" value="RNaseH-like_sf"/>
</dbReference>
<dbReference type="InterPro" id="IPR044730">
    <property type="entry name" value="RNase_H-like_dom_plant"/>
</dbReference>
<evidence type="ECO:0000256" key="3">
    <source>
        <dbReference type="ARBA" id="ARBA00022989"/>
    </source>
</evidence>
<dbReference type="PANTHER" id="PTHR15371">
    <property type="entry name" value="TIM23"/>
    <property type="match status" value="1"/>
</dbReference>
<evidence type="ECO:0000256" key="4">
    <source>
        <dbReference type="ARBA" id="ARBA00023136"/>
    </source>
</evidence>
<dbReference type="GO" id="GO:0015171">
    <property type="term" value="F:amino acid transmembrane transporter activity"/>
    <property type="evidence" value="ECO:0007669"/>
    <property type="project" value="TreeGrafter"/>
</dbReference>
<sequence>MMVQTLLHSSRRPFFSRYCSLFFLPILTYIFAVSIFLCTSVLNFAENPSFLTYHFAMASSSTNPNPISALDDEDKYKDTLRAASSSPHKKNPFQLSNSTPFEEFFPRLHPTPDAQDLQQAVDQFLHVDSPHSSPVSSSPFGIPPNTATTHATPSVPVRPTAPIISDSISVSTHIDKSKGKAPMIAPSSRTTRKDSGLVINVSCPPGNATTPPVVKPTFVRQEAHIGGSMRSMLKPTDHLRNFTGAGFVLKRGHHSVLASNCNRLPGVVSPIFSESQALIQGLNWCLESQFTPQVVFSDCLNLVSKVNGDWHDNSALSGLVSRIRLLFSNFPGASLQYIPRQFNVEAHNFAREALRFRDVMSAKPLLSELKKMPNTRFSGSVSSPDVSVTIDMGHPFLNHTVDGFLKIGAIAATRAVAEDVFHVVKKGSISKGNVEHTLKKMCKEGAYWGTVAGVYKNAMIGGALTGALVSIATSQDKDKIVINAITGGAIATASEFINYLT</sequence>
<keyword evidence="3 6" id="KW-1133">Transmembrane helix</keyword>
<comment type="caution">
    <text evidence="8">The sequence shown here is derived from an EMBL/GenBank/DDBJ whole genome shotgun (WGS) entry which is preliminary data.</text>
</comment>
<dbReference type="Gene3D" id="3.30.420.10">
    <property type="entry name" value="Ribonuclease H-like superfamily/Ribonuclease H"/>
    <property type="match status" value="1"/>
</dbReference>
<reference evidence="8 9" key="1">
    <citation type="journal article" date="2020" name="bioRxiv">
        <title>Sequence and annotation of 42 cannabis genomes reveals extensive copy number variation in cannabinoid synthesis and pathogen resistance genes.</title>
        <authorList>
            <person name="Mckernan K.J."/>
            <person name="Helbert Y."/>
            <person name="Kane L.T."/>
            <person name="Ebling H."/>
            <person name="Zhang L."/>
            <person name="Liu B."/>
            <person name="Eaton Z."/>
            <person name="Mclaughlin S."/>
            <person name="Kingan S."/>
            <person name="Baybayan P."/>
            <person name="Concepcion G."/>
            <person name="Jordan M."/>
            <person name="Riva A."/>
            <person name="Barbazuk W."/>
            <person name="Harkins T."/>
        </authorList>
    </citation>
    <scope>NUCLEOTIDE SEQUENCE [LARGE SCALE GENOMIC DNA]</scope>
    <source>
        <strain evidence="9">cv. Jamaican Lion 4</strain>
        <tissue evidence="8">Leaf</tissue>
    </source>
</reference>
<evidence type="ECO:0000256" key="1">
    <source>
        <dbReference type="ARBA" id="ARBA00004141"/>
    </source>
</evidence>
<evidence type="ECO:0000313" key="8">
    <source>
        <dbReference type="EMBL" id="KAF4362200.1"/>
    </source>
</evidence>
<dbReference type="GO" id="GO:0009707">
    <property type="term" value="C:chloroplast outer membrane"/>
    <property type="evidence" value="ECO:0007669"/>
    <property type="project" value="TreeGrafter"/>
</dbReference>
<feature type="region of interest" description="Disordered" evidence="5">
    <location>
        <begin position="128"/>
        <end position="192"/>
    </location>
</feature>
<dbReference type="InterPro" id="IPR036397">
    <property type="entry name" value="RNaseH_sf"/>
</dbReference>
<dbReference type="InterPro" id="IPR045238">
    <property type="entry name" value="Tim23-like"/>
</dbReference>
<dbReference type="GO" id="GO:0004523">
    <property type="term" value="F:RNA-DNA hybrid ribonuclease activity"/>
    <property type="evidence" value="ECO:0007669"/>
    <property type="project" value="InterPro"/>
</dbReference>
<dbReference type="EMBL" id="JAATIQ010000316">
    <property type="protein sequence ID" value="KAF4362200.1"/>
    <property type="molecule type" value="Genomic_DNA"/>
</dbReference>
<dbReference type="InterPro" id="IPR002156">
    <property type="entry name" value="RNaseH_domain"/>
</dbReference>
<dbReference type="Proteomes" id="UP000583929">
    <property type="component" value="Unassembled WGS sequence"/>
</dbReference>
<dbReference type="Pfam" id="PF13456">
    <property type="entry name" value="RVT_3"/>
    <property type="match status" value="1"/>
</dbReference>
<proteinExistence type="predicted"/>
<evidence type="ECO:0000313" key="9">
    <source>
        <dbReference type="Proteomes" id="UP000583929"/>
    </source>
</evidence>
<feature type="compositionally biased region" description="Low complexity" evidence="5">
    <location>
        <begin position="130"/>
        <end position="144"/>
    </location>
</feature>
<keyword evidence="2 6" id="KW-0812">Transmembrane</keyword>
<dbReference type="CDD" id="cd06222">
    <property type="entry name" value="RNase_H_like"/>
    <property type="match status" value="1"/>
</dbReference>
<name>A0A7J6EWZ3_CANSA</name>
<dbReference type="GO" id="GO:0045037">
    <property type="term" value="P:protein import into chloroplast stroma"/>
    <property type="evidence" value="ECO:0007669"/>
    <property type="project" value="TreeGrafter"/>
</dbReference>
<keyword evidence="4 6" id="KW-0472">Membrane</keyword>
<dbReference type="SUPFAM" id="SSF53098">
    <property type="entry name" value="Ribonuclease H-like"/>
    <property type="match status" value="1"/>
</dbReference>
<protein>
    <recommendedName>
        <fullName evidence="7">RNase H type-1 domain-containing protein</fullName>
    </recommendedName>
</protein>
<feature type="transmembrane region" description="Helical" evidence="6">
    <location>
        <begin position="21"/>
        <end position="45"/>
    </location>
</feature>
<evidence type="ECO:0000256" key="5">
    <source>
        <dbReference type="SAM" id="MobiDB-lite"/>
    </source>
</evidence>
<dbReference type="AlphaFoldDB" id="A0A7J6EWZ3"/>
<organism evidence="8 9">
    <name type="scientific">Cannabis sativa</name>
    <name type="common">Hemp</name>
    <name type="synonym">Marijuana</name>
    <dbReference type="NCBI Taxonomy" id="3483"/>
    <lineage>
        <taxon>Eukaryota</taxon>
        <taxon>Viridiplantae</taxon>
        <taxon>Streptophyta</taxon>
        <taxon>Embryophyta</taxon>
        <taxon>Tracheophyta</taxon>
        <taxon>Spermatophyta</taxon>
        <taxon>Magnoliopsida</taxon>
        <taxon>eudicotyledons</taxon>
        <taxon>Gunneridae</taxon>
        <taxon>Pentapetalae</taxon>
        <taxon>rosids</taxon>
        <taxon>fabids</taxon>
        <taxon>Rosales</taxon>
        <taxon>Cannabaceae</taxon>
        <taxon>Cannabis</taxon>
    </lineage>
</organism>
<accession>A0A7J6EWZ3</accession>
<keyword evidence="9" id="KW-1185">Reference proteome</keyword>
<comment type="subcellular location">
    <subcellularLocation>
        <location evidence="1">Membrane</location>
        <topology evidence="1">Multi-pass membrane protein</topology>
    </subcellularLocation>
</comment>
<dbReference type="GO" id="GO:0003676">
    <property type="term" value="F:nucleic acid binding"/>
    <property type="evidence" value="ECO:0007669"/>
    <property type="project" value="InterPro"/>
</dbReference>
<feature type="domain" description="RNase H type-1" evidence="7">
    <location>
        <begin position="240"/>
        <end position="353"/>
    </location>
</feature>
<dbReference type="PANTHER" id="PTHR15371:SF2">
    <property type="entry name" value="OUTER ENVELOPE PORE PROTEIN 16-1, CHLOROPLASTIC"/>
    <property type="match status" value="1"/>
</dbReference>
<evidence type="ECO:0000256" key="6">
    <source>
        <dbReference type="SAM" id="Phobius"/>
    </source>
</evidence>
<gene>
    <name evidence="8" type="ORF">G4B88_009480</name>
</gene>
<evidence type="ECO:0000256" key="2">
    <source>
        <dbReference type="ARBA" id="ARBA00022692"/>
    </source>
</evidence>
<evidence type="ECO:0000259" key="7">
    <source>
        <dbReference type="Pfam" id="PF13456"/>
    </source>
</evidence>